<organism evidence="1">
    <name type="scientific">marine metagenome</name>
    <dbReference type="NCBI Taxonomy" id="408172"/>
    <lineage>
        <taxon>unclassified sequences</taxon>
        <taxon>metagenomes</taxon>
        <taxon>ecological metagenomes</taxon>
    </lineage>
</organism>
<accession>A0A383B7I8</accession>
<evidence type="ECO:0000313" key="1">
    <source>
        <dbReference type="EMBL" id="SVE15375.1"/>
    </source>
</evidence>
<dbReference type="EMBL" id="UINC01197743">
    <property type="protein sequence ID" value="SVE15375.1"/>
    <property type="molecule type" value="Genomic_DNA"/>
</dbReference>
<name>A0A383B7I8_9ZZZZ</name>
<protein>
    <submittedName>
        <fullName evidence="1">Uncharacterized protein</fullName>
    </submittedName>
</protein>
<sequence>STNNAGINTRPLWTPMHLLSMNKDCMKDEMVNTE</sequence>
<gene>
    <name evidence="1" type="ORF">METZ01_LOCUS468229</name>
</gene>
<feature type="non-terminal residue" evidence="1">
    <location>
        <position position="1"/>
    </location>
</feature>
<proteinExistence type="predicted"/>
<reference evidence="1" key="1">
    <citation type="submission" date="2018-05" db="EMBL/GenBank/DDBJ databases">
        <authorList>
            <person name="Lanie J.A."/>
            <person name="Ng W.-L."/>
            <person name="Kazmierczak K.M."/>
            <person name="Andrzejewski T.M."/>
            <person name="Davidsen T.M."/>
            <person name="Wayne K.J."/>
            <person name="Tettelin H."/>
            <person name="Glass J.I."/>
            <person name="Rusch D."/>
            <person name="Podicherti R."/>
            <person name="Tsui H.-C.T."/>
            <person name="Winkler M.E."/>
        </authorList>
    </citation>
    <scope>NUCLEOTIDE SEQUENCE</scope>
</reference>
<dbReference type="AlphaFoldDB" id="A0A383B7I8"/>